<accession>A0ABP6KVL9</accession>
<feature type="transmembrane region" description="Helical" evidence="8">
    <location>
        <begin position="88"/>
        <end position="107"/>
    </location>
</feature>
<dbReference type="Gene3D" id="1.10.3470.10">
    <property type="entry name" value="ABC transporter involved in vitamin B12 uptake, BtuC"/>
    <property type="match status" value="1"/>
</dbReference>
<keyword evidence="5 8" id="KW-0812">Transmembrane</keyword>
<feature type="transmembrane region" description="Helical" evidence="8">
    <location>
        <begin position="146"/>
        <end position="168"/>
    </location>
</feature>
<dbReference type="EMBL" id="BAAAXQ010000074">
    <property type="protein sequence ID" value="GAA3025005.1"/>
    <property type="molecule type" value="Genomic_DNA"/>
</dbReference>
<dbReference type="Pfam" id="PF01032">
    <property type="entry name" value="FecCD"/>
    <property type="match status" value="1"/>
</dbReference>
<reference evidence="10" key="1">
    <citation type="journal article" date="2019" name="Int. J. Syst. Evol. Microbiol.">
        <title>The Global Catalogue of Microorganisms (GCM) 10K type strain sequencing project: providing services to taxonomists for standard genome sequencing and annotation.</title>
        <authorList>
            <consortium name="The Broad Institute Genomics Platform"/>
            <consortium name="The Broad Institute Genome Sequencing Center for Infectious Disease"/>
            <person name="Wu L."/>
            <person name="Ma J."/>
        </authorList>
    </citation>
    <scope>NUCLEOTIDE SEQUENCE [LARGE SCALE GENOMIC DNA]</scope>
    <source>
        <strain evidence="10">JCM 8736</strain>
    </source>
</reference>
<evidence type="ECO:0000256" key="6">
    <source>
        <dbReference type="ARBA" id="ARBA00022989"/>
    </source>
</evidence>
<dbReference type="Proteomes" id="UP001501577">
    <property type="component" value="Unassembled WGS sequence"/>
</dbReference>
<evidence type="ECO:0000256" key="5">
    <source>
        <dbReference type="ARBA" id="ARBA00022692"/>
    </source>
</evidence>
<protein>
    <submittedName>
        <fullName evidence="9">Iron ABC transporter permease</fullName>
    </submittedName>
</protein>
<feature type="transmembrane region" description="Helical" evidence="8">
    <location>
        <begin position="56"/>
        <end position="76"/>
    </location>
</feature>
<dbReference type="RefSeq" id="WP_157061648.1">
    <property type="nucleotide sequence ID" value="NZ_BAAAXQ010000074.1"/>
</dbReference>
<organism evidence="9 10">
    <name type="scientific">Tetragenococcus solitarius</name>
    <dbReference type="NCBI Taxonomy" id="71453"/>
    <lineage>
        <taxon>Bacteria</taxon>
        <taxon>Bacillati</taxon>
        <taxon>Bacillota</taxon>
        <taxon>Bacilli</taxon>
        <taxon>Lactobacillales</taxon>
        <taxon>Enterococcaceae</taxon>
        <taxon>Tetragenococcus</taxon>
    </lineage>
</organism>
<gene>
    <name evidence="9" type="ORF">GCM10019998_21890</name>
</gene>
<sequence>MKTKIFFLVTGSLLIVAMFCSLKYGAVESSWRELTDSLLHFDRGNQTHQLIYYLRIPRVLACLLVGAAFANSGAVMQGITHNPVADSGLLGINAGAGLGLALAFVFFRTPHPMIAILASFTGAAMALAIIYLASSQKAFSRSSIHMVLLGAAIGAFFTALSQAIRLLFNLNQALTFWFVGGSSNVNWTQIKIAVPVMVLGIIGSWQMRRQVTLLSMGDDTVISLGKDPQKIRQKLMFCVLLLAGTAVSLVGTISFLGLIIPHIVRFFVGHDYRLVIPAATLFGALFFVVADLSARLIAPPLETPVGVVITLIGAPLLLLQIRKGEL</sequence>
<keyword evidence="10" id="KW-1185">Reference proteome</keyword>
<comment type="caution">
    <text evidence="9">The sequence shown here is derived from an EMBL/GenBank/DDBJ whole genome shotgun (WGS) entry which is preliminary data.</text>
</comment>
<evidence type="ECO:0000256" key="3">
    <source>
        <dbReference type="ARBA" id="ARBA00022448"/>
    </source>
</evidence>
<name>A0ABP6KVL9_9ENTE</name>
<evidence type="ECO:0000313" key="9">
    <source>
        <dbReference type="EMBL" id="GAA3025005.1"/>
    </source>
</evidence>
<comment type="similarity">
    <text evidence="2">Belongs to the binding-protein-dependent transport system permease family. FecCD subfamily.</text>
</comment>
<proteinExistence type="inferred from homology"/>
<keyword evidence="6 8" id="KW-1133">Transmembrane helix</keyword>
<dbReference type="SUPFAM" id="SSF81345">
    <property type="entry name" value="ABC transporter involved in vitamin B12 uptake, BtuC"/>
    <property type="match status" value="1"/>
</dbReference>
<feature type="transmembrane region" description="Helical" evidence="8">
    <location>
        <begin position="304"/>
        <end position="321"/>
    </location>
</feature>
<dbReference type="PANTHER" id="PTHR30472">
    <property type="entry name" value="FERRIC ENTEROBACTIN TRANSPORT SYSTEM PERMEASE PROTEIN"/>
    <property type="match status" value="1"/>
</dbReference>
<dbReference type="InterPro" id="IPR037294">
    <property type="entry name" value="ABC_BtuC-like"/>
</dbReference>
<keyword evidence="7 8" id="KW-0472">Membrane</keyword>
<dbReference type="CDD" id="cd06550">
    <property type="entry name" value="TM_ABC_iron-siderophores_like"/>
    <property type="match status" value="1"/>
</dbReference>
<feature type="transmembrane region" description="Helical" evidence="8">
    <location>
        <begin position="188"/>
        <end position="207"/>
    </location>
</feature>
<evidence type="ECO:0000256" key="7">
    <source>
        <dbReference type="ARBA" id="ARBA00023136"/>
    </source>
</evidence>
<evidence type="ECO:0000256" key="2">
    <source>
        <dbReference type="ARBA" id="ARBA00007935"/>
    </source>
</evidence>
<evidence type="ECO:0000256" key="8">
    <source>
        <dbReference type="SAM" id="Phobius"/>
    </source>
</evidence>
<feature type="transmembrane region" description="Helical" evidence="8">
    <location>
        <begin position="113"/>
        <end position="134"/>
    </location>
</feature>
<comment type="subcellular location">
    <subcellularLocation>
        <location evidence="1">Cell membrane</location>
        <topology evidence="1">Multi-pass membrane protein</topology>
    </subcellularLocation>
</comment>
<keyword evidence="3" id="KW-0813">Transport</keyword>
<keyword evidence="4" id="KW-1003">Cell membrane</keyword>
<feature type="transmembrane region" description="Helical" evidence="8">
    <location>
        <begin position="235"/>
        <end position="260"/>
    </location>
</feature>
<evidence type="ECO:0000256" key="1">
    <source>
        <dbReference type="ARBA" id="ARBA00004651"/>
    </source>
</evidence>
<dbReference type="InterPro" id="IPR000522">
    <property type="entry name" value="ABC_transptr_permease_BtuC"/>
</dbReference>
<dbReference type="PANTHER" id="PTHR30472:SF58">
    <property type="entry name" value="IRON(3+)-HYDROXAMATE IMPORT SYSTEM PERMEASE PROTEIN FHUB"/>
    <property type="match status" value="1"/>
</dbReference>
<evidence type="ECO:0000313" key="10">
    <source>
        <dbReference type="Proteomes" id="UP001501577"/>
    </source>
</evidence>
<feature type="transmembrane region" description="Helical" evidence="8">
    <location>
        <begin position="272"/>
        <end position="292"/>
    </location>
</feature>
<evidence type="ECO:0000256" key="4">
    <source>
        <dbReference type="ARBA" id="ARBA00022475"/>
    </source>
</evidence>